<dbReference type="AlphaFoldDB" id="A0AAN8XP66"/>
<organism evidence="2 3">
    <name type="scientific">Polyplax serrata</name>
    <name type="common">Common mouse louse</name>
    <dbReference type="NCBI Taxonomy" id="468196"/>
    <lineage>
        <taxon>Eukaryota</taxon>
        <taxon>Metazoa</taxon>
        <taxon>Ecdysozoa</taxon>
        <taxon>Arthropoda</taxon>
        <taxon>Hexapoda</taxon>
        <taxon>Insecta</taxon>
        <taxon>Pterygota</taxon>
        <taxon>Neoptera</taxon>
        <taxon>Paraneoptera</taxon>
        <taxon>Psocodea</taxon>
        <taxon>Troctomorpha</taxon>
        <taxon>Phthiraptera</taxon>
        <taxon>Anoplura</taxon>
        <taxon>Polyplacidae</taxon>
        <taxon>Polyplax</taxon>
    </lineage>
</organism>
<feature type="region of interest" description="Disordered" evidence="1">
    <location>
        <begin position="34"/>
        <end position="79"/>
    </location>
</feature>
<evidence type="ECO:0000313" key="2">
    <source>
        <dbReference type="EMBL" id="KAK6644275.1"/>
    </source>
</evidence>
<dbReference type="EMBL" id="JAWJWE010000001">
    <property type="protein sequence ID" value="KAK6644275.1"/>
    <property type="molecule type" value="Genomic_DNA"/>
</dbReference>
<dbReference type="Proteomes" id="UP001372834">
    <property type="component" value="Unassembled WGS sequence"/>
</dbReference>
<accession>A0AAN8XP66</accession>
<evidence type="ECO:0000313" key="3">
    <source>
        <dbReference type="Proteomes" id="UP001372834"/>
    </source>
</evidence>
<protein>
    <submittedName>
        <fullName evidence="2">Uncharacterized protein</fullName>
    </submittedName>
</protein>
<reference evidence="2 3" key="1">
    <citation type="submission" date="2023-10" db="EMBL/GenBank/DDBJ databases">
        <title>Genomes of two closely related lineages of the louse Polyplax serrata with different host specificities.</title>
        <authorList>
            <person name="Martinu J."/>
            <person name="Tarabai H."/>
            <person name="Stefka J."/>
            <person name="Hypsa V."/>
        </authorList>
    </citation>
    <scope>NUCLEOTIDE SEQUENCE [LARGE SCALE GENOMIC DNA]</scope>
    <source>
        <strain evidence="2">HR10_N</strain>
    </source>
</reference>
<proteinExistence type="predicted"/>
<evidence type="ECO:0000256" key="1">
    <source>
        <dbReference type="SAM" id="MobiDB-lite"/>
    </source>
</evidence>
<name>A0AAN8XP66_POLSC</name>
<sequence>MKFQFETGERTELCWIFSEKSKLCLKIWKSEGIHGGSSAGGASAPDSSEPSDRDASGPGHPEAGQAELVGAGTRQCGNP</sequence>
<gene>
    <name evidence="2" type="ORF">RUM43_000542</name>
</gene>
<comment type="caution">
    <text evidence="2">The sequence shown here is derived from an EMBL/GenBank/DDBJ whole genome shotgun (WGS) entry which is preliminary data.</text>
</comment>